<evidence type="ECO:0000259" key="3">
    <source>
        <dbReference type="Pfam" id="PF00150"/>
    </source>
</evidence>
<keyword evidence="1" id="KW-0378">Hydrolase</keyword>
<keyword evidence="2" id="KW-0326">Glycosidase</keyword>
<feature type="domain" description="Glycoside hydrolase family 5" evidence="3">
    <location>
        <begin position="71"/>
        <end position="232"/>
    </location>
</feature>
<proteinExistence type="predicted"/>
<dbReference type="GO" id="GO:0000272">
    <property type="term" value="P:polysaccharide catabolic process"/>
    <property type="evidence" value="ECO:0007669"/>
    <property type="project" value="InterPro"/>
</dbReference>
<protein>
    <submittedName>
        <fullName evidence="4">Membrane or secreted protein</fullName>
    </submittedName>
</protein>
<dbReference type="Gene3D" id="3.20.20.80">
    <property type="entry name" value="Glycosidases"/>
    <property type="match status" value="1"/>
</dbReference>
<dbReference type="Pfam" id="PF00150">
    <property type="entry name" value="Cellulase"/>
    <property type="match status" value="1"/>
</dbReference>
<dbReference type="AlphaFoldDB" id="A0A0P0C924"/>
<sequence>MFFLYGSFFFSSLVAQNKASKNQELVYVDQKGIMRWNKNNQEAAFFGVNYTVPFAYGYRSVKARNVDPEKAIDQDVYHMARLGLDAFRVHVWDTEISDTLGNLLENEHLRLFDYLVYKLKQRNIRVMLTPIAFWGNGYPEKDENTPGFSRLYGKQKALVNEYAFKAQENYLKQFLNHINPYTKLRYGADPNIIAAEVNNEPQHSGPKARTTEYVNRMVAAIRATGWTKPIFYNISESPRYADAVAKANVDGFSFQWYPTGLVANHTLQGNYLPHVDRYNIPFDTIPEFRNKALMVYEFDAGDVLGSYMYPAMAKSFREAGFQWATQFAYDPMATAYANTEYQTHYLNLAYTPSKAISLMIAAEAFHQLPLRKSYGTYPADSVFGAFRVSYKESLSEMNTQRAFLYTNTTHTKPVNVGKLTQVAGVGSSPVVTYSGSGSYFLDKLEKGVWRLEVMPDAVHIRDPFAKASPNKEVTRIQWLNHSMQIRLAELGEEFTITSVNEGNAYKASAKEGGFQIKPGVYLLARKGKGPLKGKTFFGNMEIKEFAAPQPTETKIFVAHQPLKEVSAGKPFVLYAKVVGVSREAKISLQLNNQAGVYKTVAMESLGGSKYKAEIPFDLTSPGLINYRIMVQDGTQQVTFPGGYEGDPWAWDYYQNDTWQTFVASDKGALSLFNATTDRSIYVFPNLWRGDERALITAEKPEQLVLKLTAKELTAEQTMGFQHFIGDKLKGRESELGTFDKLVIRIRTSNATPLPVKVGLITSDAAGYTARVNVSQNFQDIEIPLNTLKPDSFMLLPRPYPGFHPFRFSAAKAVAFNLKQAEKLEISILQDKKTTAGAQSYTFEVEAVWLEKN</sequence>
<dbReference type="Proteomes" id="UP000061382">
    <property type="component" value="Chromosome"/>
</dbReference>
<accession>A0A0P0C924</accession>
<dbReference type="EMBL" id="CP012643">
    <property type="protein sequence ID" value="ALJ01611.1"/>
    <property type="molecule type" value="Genomic_DNA"/>
</dbReference>
<evidence type="ECO:0000256" key="1">
    <source>
        <dbReference type="ARBA" id="ARBA00022801"/>
    </source>
</evidence>
<evidence type="ECO:0000313" key="4">
    <source>
        <dbReference type="EMBL" id="ALJ01611.1"/>
    </source>
</evidence>
<dbReference type="KEGG" id="rti:DC20_20745"/>
<evidence type="ECO:0000256" key="2">
    <source>
        <dbReference type="ARBA" id="ARBA00023295"/>
    </source>
</evidence>
<gene>
    <name evidence="4" type="ORF">DC20_20745</name>
</gene>
<keyword evidence="5" id="KW-1185">Reference proteome</keyword>
<reference evidence="4 5" key="1">
    <citation type="submission" date="2015-08" db="EMBL/GenBank/DDBJ databases">
        <title>Complete genome sequence of Rufibacter tibetensis strain 1351t, a radiation-resistant bacterium from tibet plateau.</title>
        <authorList>
            <person name="Dai J."/>
        </authorList>
    </citation>
    <scope>NUCLEOTIDE SEQUENCE [LARGE SCALE GENOMIC DNA]</scope>
    <source>
        <strain evidence="4 5">1351</strain>
    </source>
</reference>
<organism evidence="4 5">
    <name type="scientific">Rufibacter tibetensis</name>
    <dbReference type="NCBI Taxonomy" id="512763"/>
    <lineage>
        <taxon>Bacteria</taxon>
        <taxon>Pseudomonadati</taxon>
        <taxon>Bacteroidota</taxon>
        <taxon>Cytophagia</taxon>
        <taxon>Cytophagales</taxon>
        <taxon>Hymenobacteraceae</taxon>
        <taxon>Rufibacter</taxon>
    </lineage>
</organism>
<dbReference type="InterPro" id="IPR017853">
    <property type="entry name" value="GH"/>
</dbReference>
<name>A0A0P0C924_9BACT</name>
<dbReference type="InterPro" id="IPR001547">
    <property type="entry name" value="Glyco_hydro_5"/>
</dbReference>
<dbReference type="STRING" id="512763.DC20_20745"/>
<dbReference type="GO" id="GO:0004553">
    <property type="term" value="F:hydrolase activity, hydrolyzing O-glycosyl compounds"/>
    <property type="evidence" value="ECO:0007669"/>
    <property type="project" value="InterPro"/>
</dbReference>
<evidence type="ECO:0000313" key="5">
    <source>
        <dbReference type="Proteomes" id="UP000061382"/>
    </source>
</evidence>
<dbReference type="SUPFAM" id="SSF51445">
    <property type="entry name" value="(Trans)glycosidases"/>
    <property type="match status" value="1"/>
</dbReference>
<dbReference type="PATRIC" id="fig|512763.3.peg.4556"/>